<dbReference type="SUPFAM" id="SSF54117">
    <property type="entry name" value="Interleukin 8-like chemokines"/>
    <property type="match status" value="1"/>
</dbReference>
<dbReference type="InterPro" id="IPR001811">
    <property type="entry name" value="Chemokine_IL8-like_dom"/>
</dbReference>
<dbReference type="EMBL" id="JAHHUM010002621">
    <property type="protein sequence ID" value="KAK5602291.1"/>
    <property type="molecule type" value="Genomic_DNA"/>
</dbReference>
<evidence type="ECO:0000256" key="1">
    <source>
        <dbReference type="ARBA" id="ARBA00022514"/>
    </source>
</evidence>
<protein>
    <recommendedName>
        <fullName evidence="3">Chemokine interleukin-8-like domain-containing protein</fullName>
    </recommendedName>
</protein>
<sequence>MRFELKEFIQAPCREKPNHWFIQPEFAWLSSLPGFIAKRTITALCVPVTASAGSPEDLDQSAIRLQSVGRFLINCLDLFLLWILCLITRLRRRQTREFPSLESPTPDGWGRSTGIKQQNVARKRSADARLVFSMPLNLQAVCQFTLLSLCCLLTAVRKTDSTYVPGRCLCPESETGVRGKLTDLKIYPKSATCSNITVIVTLKRNNVNVCLNPEAALGKQLIRCWNRAQKLGRDEKVCLRRRRRRGGHRQRPQQKARRHPRRTSSSKSH</sequence>
<name>A0AAV9QXQ7_9TELE</name>
<dbReference type="AlphaFoldDB" id="A0AAV9QXQ7"/>
<evidence type="ECO:0000259" key="3">
    <source>
        <dbReference type="Pfam" id="PF00048"/>
    </source>
</evidence>
<reference evidence="4 5" key="1">
    <citation type="submission" date="2021-06" db="EMBL/GenBank/DDBJ databases">
        <authorList>
            <person name="Palmer J.M."/>
        </authorList>
    </citation>
    <scope>NUCLEOTIDE SEQUENCE [LARGE SCALE GENOMIC DNA]</scope>
    <source>
        <strain evidence="4 5">MEX-2019</strain>
        <tissue evidence="4">Muscle</tissue>
    </source>
</reference>
<dbReference type="GO" id="GO:0006955">
    <property type="term" value="P:immune response"/>
    <property type="evidence" value="ECO:0007669"/>
    <property type="project" value="InterPro"/>
</dbReference>
<dbReference type="Proteomes" id="UP001311232">
    <property type="component" value="Unassembled WGS sequence"/>
</dbReference>
<evidence type="ECO:0000313" key="5">
    <source>
        <dbReference type="Proteomes" id="UP001311232"/>
    </source>
</evidence>
<keyword evidence="1" id="KW-0202">Cytokine</keyword>
<evidence type="ECO:0000313" key="4">
    <source>
        <dbReference type="EMBL" id="KAK5602291.1"/>
    </source>
</evidence>
<gene>
    <name evidence="4" type="ORF">CRENBAI_014175</name>
</gene>
<dbReference type="GO" id="GO:0008009">
    <property type="term" value="F:chemokine activity"/>
    <property type="evidence" value="ECO:0007669"/>
    <property type="project" value="InterPro"/>
</dbReference>
<dbReference type="Pfam" id="PF00048">
    <property type="entry name" value="IL8"/>
    <property type="match status" value="1"/>
</dbReference>
<proteinExistence type="predicted"/>
<dbReference type="GO" id="GO:0005615">
    <property type="term" value="C:extracellular space"/>
    <property type="evidence" value="ECO:0007669"/>
    <property type="project" value="UniProtKB-KW"/>
</dbReference>
<organism evidence="4 5">
    <name type="scientific">Crenichthys baileyi</name>
    <name type="common">White River springfish</name>
    <dbReference type="NCBI Taxonomy" id="28760"/>
    <lineage>
        <taxon>Eukaryota</taxon>
        <taxon>Metazoa</taxon>
        <taxon>Chordata</taxon>
        <taxon>Craniata</taxon>
        <taxon>Vertebrata</taxon>
        <taxon>Euteleostomi</taxon>
        <taxon>Actinopterygii</taxon>
        <taxon>Neopterygii</taxon>
        <taxon>Teleostei</taxon>
        <taxon>Neoteleostei</taxon>
        <taxon>Acanthomorphata</taxon>
        <taxon>Ovalentaria</taxon>
        <taxon>Atherinomorphae</taxon>
        <taxon>Cyprinodontiformes</taxon>
        <taxon>Goodeidae</taxon>
        <taxon>Crenichthys</taxon>
    </lineage>
</organism>
<keyword evidence="5" id="KW-1185">Reference proteome</keyword>
<comment type="caution">
    <text evidence="4">The sequence shown here is derived from an EMBL/GenBank/DDBJ whole genome shotgun (WGS) entry which is preliminary data.</text>
</comment>
<dbReference type="Gene3D" id="2.40.50.40">
    <property type="match status" value="1"/>
</dbReference>
<feature type="domain" description="Chemokine interleukin-8-like" evidence="3">
    <location>
        <begin position="167"/>
        <end position="225"/>
    </location>
</feature>
<accession>A0AAV9QXQ7</accession>
<evidence type="ECO:0000256" key="2">
    <source>
        <dbReference type="SAM" id="MobiDB-lite"/>
    </source>
</evidence>
<dbReference type="InterPro" id="IPR036048">
    <property type="entry name" value="Interleukin_8-like_sf"/>
</dbReference>
<feature type="region of interest" description="Disordered" evidence="2">
    <location>
        <begin position="239"/>
        <end position="269"/>
    </location>
</feature>